<proteinExistence type="predicted"/>
<evidence type="ECO:0000256" key="4">
    <source>
        <dbReference type="SAM" id="MobiDB-lite"/>
    </source>
</evidence>
<evidence type="ECO:0000256" key="1">
    <source>
        <dbReference type="ARBA" id="ARBA00022908"/>
    </source>
</evidence>
<dbReference type="EMBL" id="JASZZN010000007">
    <property type="protein sequence ID" value="MDM4015943.1"/>
    <property type="molecule type" value="Genomic_DNA"/>
</dbReference>
<keyword evidence="2" id="KW-0233">DNA recombination</keyword>
<keyword evidence="3" id="KW-0238">DNA-binding</keyword>
<feature type="region of interest" description="Disordered" evidence="4">
    <location>
        <begin position="277"/>
        <end position="308"/>
    </location>
</feature>
<evidence type="ECO:0000313" key="6">
    <source>
        <dbReference type="EMBL" id="MDM4015943.1"/>
    </source>
</evidence>
<dbReference type="InterPro" id="IPR013762">
    <property type="entry name" value="Integrase-like_cat_sf"/>
</dbReference>
<name>A0ABT7PHG7_9BACT</name>
<keyword evidence="1" id="KW-0229">DNA integration</keyword>
<keyword evidence="7" id="KW-1185">Reference proteome</keyword>
<gene>
    <name evidence="6" type="ORF">QTN89_10910</name>
</gene>
<dbReference type="Proteomes" id="UP001239462">
    <property type="component" value="Unassembled WGS sequence"/>
</dbReference>
<evidence type="ECO:0000256" key="2">
    <source>
        <dbReference type="ARBA" id="ARBA00023172"/>
    </source>
</evidence>
<feature type="domain" description="Core-binding (CB)" evidence="5">
    <location>
        <begin position="1"/>
        <end position="82"/>
    </location>
</feature>
<comment type="caution">
    <text evidence="6">The sequence shown here is derived from an EMBL/GenBank/DDBJ whole genome shotgun (WGS) entry which is preliminary data.</text>
</comment>
<dbReference type="RefSeq" id="WP_289163516.1">
    <property type="nucleotide sequence ID" value="NZ_JASZZN010000007.1"/>
</dbReference>
<dbReference type="SUPFAM" id="SSF56349">
    <property type="entry name" value="DNA breaking-rejoining enzymes"/>
    <property type="match status" value="1"/>
</dbReference>
<organism evidence="6 7">
    <name type="scientific">Roseiconus lacunae</name>
    <dbReference type="NCBI Taxonomy" id="2605694"/>
    <lineage>
        <taxon>Bacteria</taxon>
        <taxon>Pseudomonadati</taxon>
        <taxon>Planctomycetota</taxon>
        <taxon>Planctomycetia</taxon>
        <taxon>Pirellulales</taxon>
        <taxon>Pirellulaceae</taxon>
        <taxon>Roseiconus</taxon>
    </lineage>
</organism>
<evidence type="ECO:0000256" key="3">
    <source>
        <dbReference type="PROSITE-ProRule" id="PRU01248"/>
    </source>
</evidence>
<dbReference type="InterPro" id="IPR044068">
    <property type="entry name" value="CB"/>
</dbReference>
<evidence type="ECO:0000313" key="7">
    <source>
        <dbReference type="Proteomes" id="UP001239462"/>
    </source>
</evidence>
<evidence type="ECO:0000259" key="5">
    <source>
        <dbReference type="PROSITE" id="PS51900"/>
    </source>
</evidence>
<dbReference type="Gene3D" id="1.10.443.10">
    <property type="entry name" value="Intergrase catalytic core"/>
    <property type="match status" value="1"/>
</dbReference>
<dbReference type="PROSITE" id="PS51900">
    <property type="entry name" value="CB"/>
    <property type="match status" value="1"/>
</dbReference>
<reference evidence="6 7" key="1">
    <citation type="submission" date="2023-06" db="EMBL/GenBank/DDBJ databases">
        <title>Roseiconus lacunae JC819 isolated from Gulf of Mannar region, Tamil Nadu.</title>
        <authorList>
            <person name="Pk S."/>
            <person name="Ch S."/>
            <person name="Ch V.R."/>
        </authorList>
    </citation>
    <scope>NUCLEOTIDE SEQUENCE [LARGE SCALE GENOMIC DNA]</scope>
    <source>
        <strain evidence="6 7">JC819</strain>
    </source>
</reference>
<protein>
    <recommendedName>
        <fullName evidence="5">Core-binding (CB) domain-containing protein</fullName>
    </recommendedName>
</protein>
<sequence>MHLEHLITEYELSKEVSDLYVYQLRYAVKRFEQFLGRSAKVDDLEPQTVNRWLKHERDVAEISDRSRQNVRTSLLTVWKYSRRPMNRDQIRGVVVTPKNPEAWHFDELQRVAKAAAELPGQLSNGVDRSVYMSTCLWFAFETGLRRRDIWRFTMSKLGNDGAAVLTQNKTRRVHVVRVTKETADGMRKIWRRLISNGDPHSETPLRWPQSISQFYYWMKQTRRLAGIDAGTANRSLQHIRRTGATEVELEGSQGYKYLGHSRDGLAQRCYIDARKTAHAVMPRRTRAQDATPPGPHNDAGKQTRAIPS</sequence>
<accession>A0ABT7PHG7</accession>
<dbReference type="InterPro" id="IPR011010">
    <property type="entry name" value="DNA_brk_join_enz"/>
</dbReference>